<dbReference type="EC" id="2.7.13.3" evidence="3"/>
<dbReference type="CDD" id="cd00082">
    <property type="entry name" value="HisKA"/>
    <property type="match status" value="1"/>
</dbReference>
<dbReference type="PANTHER" id="PTHR42878">
    <property type="entry name" value="TWO-COMPONENT HISTIDINE KINASE"/>
    <property type="match status" value="1"/>
</dbReference>
<keyword evidence="5" id="KW-0808">Transferase</keyword>
<dbReference type="SUPFAM" id="SSF55874">
    <property type="entry name" value="ATPase domain of HSP90 chaperone/DNA topoisomerase II/histidine kinase"/>
    <property type="match status" value="1"/>
</dbReference>
<dbReference type="AlphaFoldDB" id="A0A399IV07"/>
<keyword evidence="4" id="KW-0597">Phosphoprotein</keyword>
<evidence type="ECO:0000256" key="1">
    <source>
        <dbReference type="ARBA" id="ARBA00000085"/>
    </source>
</evidence>
<dbReference type="PROSITE" id="PS50109">
    <property type="entry name" value="HIS_KIN"/>
    <property type="match status" value="1"/>
</dbReference>
<dbReference type="Gene3D" id="3.30.565.10">
    <property type="entry name" value="Histidine kinase-like ATPase, C-terminal domain"/>
    <property type="match status" value="1"/>
</dbReference>
<dbReference type="PANTHER" id="PTHR42878:SF15">
    <property type="entry name" value="BACTERIOPHYTOCHROME"/>
    <property type="match status" value="1"/>
</dbReference>
<dbReference type="PRINTS" id="PR00344">
    <property type="entry name" value="BCTRLSENSOR"/>
</dbReference>
<dbReference type="InterPro" id="IPR036890">
    <property type="entry name" value="HATPase_C_sf"/>
</dbReference>
<feature type="domain" description="Histidine kinase" evidence="8">
    <location>
        <begin position="33"/>
        <end position="249"/>
    </location>
</feature>
<evidence type="ECO:0000313" key="10">
    <source>
        <dbReference type="Proteomes" id="UP000265930"/>
    </source>
</evidence>
<dbReference type="SUPFAM" id="SSF47384">
    <property type="entry name" value="Homodimeric domain of signal transducing histidine kinase"/>
    <property type="match status" value="1"/>
</dbReference>
<evidence type="ECO:0000256" key="4">
    <source>
        <dbReference type="ARBA" id="ARBA00022553"/>
    </source>
</evidence>
<dbReference type="GO" id="GO:0030295">
    <property type="term" value="F:protein kinase activator activity"/>
    <property type="evidence" value="ECO:0007669"/>
    <property type="project" value="TreeGrafter"/>
</dbReference>
<keyword evidence="7" id="KW-0902">Two-component regulatory system</keyword>
<dbReference type="FunFam" id="3.30.565.10:FF:000006">
    <property type="entry name" value="Sensor histidine kinase WalK"/>
    <property type="match status" value="1"/>
</dbReference>
<gene>
    <name evidence="9" type="ORF">D2A34_02695</name>
</gene>
<dbReference type="Gene3D" id="1.10.287.130">
    <property type="match status" value="1"/>
</dbReference>
<evidence type="ECO:0000256" key="7">
    <source>
        <dbReference type="ARBA" id="ARBA00023012"/>
    </source>
</evidence>
<evidence type="ECO:0000313" key="9">
    <source>
        <dbReference type="EMBL" id="RII36307.1"/>
    </source>
</evidence>
<comment type="caution">
    <text evidence="9">The sequence shown here is derived from an EMBL/GenBank/DDBJ whole genome shotgun (WGS) entry which is preliminary data.</text>
</comment>
<dbReference type="GO" id="GO:0007234">
    <property type="term" value="P:osmosensory signaling via phosphorelay pathway"/>
    <property type="evidence" value="ECO:0007669"/>
    <property type="project" value="TreeGrafter"/>
</dbReference>
<dbReference type="GO" id="GO:0000155">
    <property type="term" value="F:phosphorelay sensor kinase activity"/>
    <property type="evidence" value="ECO:0007669"/>
    <property type="project" value="InterPro"/>
</dbReference>
<name>A0A399IV07_9CLOT</name>
<dbReference type="InterPro" id="IPR036097">
    <property type="entry name" value="HisK_dim/P_sf"/>
</dbReference>
<dbReference type="Pfam" id="PF02518">
    <property type="entry name" value="HATPase_c"/>
    <property type="match status" value="1"/>
</dbReference>
<organism evidence="9 10">
    <name type="scientific">Clostridium chromiireducens</name>
    <dbReference type="NCBI Taxonomy" id="225345"/>
    <lineage>
        <taxon>Bacteria</taxon>
        <taxon>Bacillati</taxon>
        <taxon>Bacillota</taxon>
        <taxon>Clostridia</taxon>
        <taxon>Eubacteriales</taxon>
        <taxon>Clostridiaceae</taxon>
        <taxon>Clostridium</taxon>
    </lineage>
</organism>
<comment type="catalytic activity">
    <reaction evidence="1">
        <text>ATP + protein L-histidine = ADP + protein N-phospho-L-histidine.</text>
        <dbReference type="EC" id="2.7.13.3"/>
    </reaction>
</comment>
<dbReference type="GO" id="GO:0016020">
    <property type="term" value="C:membrane"/>
    <property type="evidence" value="ECO:0007669"/>
    <property type="project" value="UniProtKB-SubCell"/>
</dbReference>
<sequence>MNTSSKSNNIDEIKEKTKLLENANNELIAFNYTISHEIKAPVRAIDGYARIFIEDYGKEVDRDGIELIKSIRHICGDTLLLINKLLEYIKFADMEPNKETIDLEQLIQSTFNELVVGYKDKKNIQLKFESKLPIILGDSILMKQVIINLISNSLKFTSNKDSAIITVGYDLENNENVFYINDNGVGFDMKFSENLFGMFKRMHSESEFEGSGVGLAIVKKIIQKFGGRVWITGEVGKGACTYFTIGEESILK</sequence>
<comment type="subcellular location">
    <subcellularLocation>
        <location evidence="2">Membrane</location>
    </subcellularLocation>
</comment>
<proteinExistence type="predicted"/>
<dbReference type="InterPro" id="IPR005467">
    <property type="entry name" value="His_kinase_dom"/>
</dbReference>
<protein>
    <recommendedName>
        <fullName evidence="3">histidine kinase</fullName>
        <ecNumber evidence="3">2.7.13.3</ecNumber>
    </recommendedName>
</protein>
<dbReference type="InterPro" id="IPR004358">
    <property type="entry name" value="Sig_transdc_His_kin-like_C"/>
</dbReference>
<dbReference type="InterPro" id="IPR003661">
    <property type="entry name" value="HisK_dim/P_dom"/>
</dbReference>
<dbReference type="Proteomes" id="UP000265930">
    <property type="component" value="Unassembled WGS sequence"/>
</dbReference>
<accession>A0A399IV07</accession>
<dbReference type="InterPro" id="IPR050351">
    <property type="entry name" value="BphY/WalK/GraS-like"/>
</dbReference>
<keyword evidence="6 9" id="KW-0418">Kinase</keyword>
<evidence type="ECO:0000256" key="6">
    <source>
        <dbReference type="ARBA" id="ARBA00022777"/>
    </source>
</evidence>
<evidence type="ECO:0000256" key="5">
    <source>
        <dbReference type="ARBA" id="ARBA00022679"/>
    </source>
</evidence>
<evidence type="ECO:0000256" key="2">
    <source>
        <dbReference type="ARBA" id="ARBA00004370"/>
    </source>
</evidence>
<dbReference type="InterPro" id="IPR003594">
    <property type="entry name" value="HATPase_dom"/>
</dbReference>
<dbReference type="GO" id="GO:0000156">
    <property type="term" value="F:phosphorelay response regulator activity"/>
    <property type="evidence" value="ECO:0007669"/>
    <property type="project" value="TreeGrafter"/>
</dbReference>
<dbReference type="OrthoDB" id="9813394at2"/>
<dbReference type="EMBL" id="QXDJ01000001">
    <property type="protein sequence ID" value="RII36307.1"/>
    <property type="molecule type" value="Genomic_DNA"/>
</dbReference>
<dbReference type="SMART" id="SM00387">
    <property type="entry name" value="HATPase_c"/>
    <property type="match status" value="1"/>
</dbReference>
<evidence type="ECO:0000259" key="8">
    <source>
        <dbReference type="PROSITE" id="PS50109"/>
    </source>
</evidence>
<evidence type="ECO:0000256" key="3">
    <source>
        <dbReference type="ARBA" id="ARBA00012438"/>
    </source>
</evidence>
<reference evidence="9 10" key="1">
    <citation type="submission" date="2018-08" db="EMBL/GenBank/DDBJ databases">
        <title>Genome of Clostridium chromiireducens C1, DSM12136.</title>
        <authorList>
            <person name="Xing M."/>
            <person name="Wei Y."/>
            <person name="Ang E.L."/>
            <person name="Zhao H."/>
            <person name="Zhang Y."/>
        </authorList>
    </citation>
    <scope>NUCLEOTIDE SEQUENCE [LARGE SCALE GENOMIC DNA]</scope>
    <source>
        <strain evidence="9 10">C1</strain>
    </source>
</reference>